<accession>A0A3F2RQ58</accession>
<reference evidence="3 4" key="1">
    <citation type="submission" date="2018-07" db="EMBL/GenBank/DDBJ databases">
        <title>Genome sequencing of oomycete isolates from Chile give support for New Zealand origin for Phytophthora kernoviae and make available the first Nothophytophthora sp. genome.</title>
        <authorList>
            <person name="Studholme D.J."/>
            <person name="Sanfuentes E."/>
            <person name="Panda P."/>
            <person name="Hill R."/>
            <person name="Sambles C."/>
            <person name="Grant M."/>
            <person name="Williams N.M."/>
            <person name="Mcdougal R.L."/>
        </authorList>
    </citation>
    <scope>NUCLEOTIDE SEQUENCE [LARGE SCALE GENOMIC DNA]</scope>
    <source>
        <strain evidence="2">Chile6</strain>
        <strain evidence="1">Chile7</strain>
    </source>
</reference>
<protein>
    <submittedName>
        <fullName evidence="2">Uncharacterized protein</fullName>
    </submittedName>
</protein>
<evidence type="ECO:0000313" key="3">
    <source>
        <dbReference type="Proteomes" id="UP000277300"/>
    </source>
</evidence>
<dbReference type="AlphaFoldDB" id="A0A3F2RQ58"/>
<evidence type="ECO:0000313" key="4">
    <source>
        <dbReference type="Proteomes" id="UP000284657"/>
    </source>
</evidence>
<organism evidence="2 3">
    <name type="scientific">Phytophthora kernoviae</name>
    <dbReference type="NCBI Taxonomy" id="325452"/>
    <lineage>
        <taxon>Eukaryota</taxon>
        <taxon>Sar</taxon>
        <taxon>Stramenopiles</taxon>
        <taxon>Oomycota</taxon>
        <taxon>Peronosporomycetes</taxon>
        <taxon>Peronosporales</taxon>
        <taxon>Peronosporaceae</taxon>
        <taxon>Phytophthora</taxon>
    </lineage>
</organism>
<proteinExistence type="predicted"/>
<evidence type="ECO:0000313" key="2">
    <source>
        <dbReference type="EMBL" id="RLN62109.1"/>
    </source>
</evidence>
<sequence length="296" mass="33917">MSPGRDGGAHTPRFGYLVRLALESIGVHYVSIDLLPVSALDVASSTLKHEDKVLPVDAQMHRLHSAFGRLLGHLNELEAYTRYHERLVHRLELMQNKAEEHKDELIPVYVLNLLAIPTSRLADQVRVLAQSVQMIEDEALFYKWINGLVLTLNKSSEGLGTQVDSVAGMTHPALCAQIQDIQVLFQEHADSFKQIEQGYKVEWKKWTSRQKSRSRVQQMETKMERFVHEVQTQELFDPQKLFLRSERSWTAQRVDIPNSNVKKMHLATKEDVDQLQAQIKTVIGEITNEFCGVQLR</sequence>
<dbReference type="EMBL" id="MBDO02000133">
    <property type="protein sequence ID" value="RLN62109.1"/>
    <property type="molecule type" value="Genomic_DNA"/>
</dbReference>
<dbReference type="OrthoDB" id="77427at2759"/>
<gene>
    <name evidence="1" type="ORF">BBJ29_005259</name>
    <name evidence="2" type="ORF">BBP00_00004981</name>
</gene>
<dbReference type="EMBL" id="MBAD02002157">
    <property type="protein sequence ID" value="RLN49332.1"/>
    <property type="molecule type" value="Genomic_DNA"/>
</dbReference>
<name>A0A3F2RQ58_9STRA</name>
<dbReference type="Proteomes" id="UP000277300">
    <property type="component" value="Unassembled WGS sequence"/>
</dbReference>
<dbReference type="Proteomes" id="UP000284657">
    <property type="component" value="Unassembled WGS sequence"/>
</dbReference>
<comment type="caution">
    <text evidence="2">The sequence shown here is derived from an EMBL/GenBank/DDBJ whole genome shotgun (WGS) entry which is preliminary data.</text>
</comment>
<evidence type="ECO:0000313" key="1">
    <source>
        <dbReference type="EMBL" id="RLN49332.1"/>
    </source>
</evidence>